<dbReference type="Pfam" id="PF00528">
    <property type="entry name" value="BPD_transp_1"/>
    <property type="match status" value="1"/>
</dbReference>
<keyword evidence="4" id="KW-0813">Transport</keyword>
<evidence type="ECO:0000256" key="4">
    <source>
        <dbReference type="ARBA" id="ARBA00022448"/>
    </source>
</evidence>
<dbReference type="EMBL" id="LT629799">
    <property type="protein sequence ID" value="SDV04870.1"/>
    <property type="molecule type" value="Genomic_DNA"/>
</dbReference>
<dbReference type="InterPro" id="IPR000515">
    <property type="entry name" value="MetI-like"/>
</dbReference>
<keyword evidence="14" id="KW-1185">Reference proteome</keyword>
<dbReference type="SUPFAM" id="SSF161098">
    <property type="entry name" value="MetI-like"/>
    <property type="match status" value="1"/>
</dbReference>
<comment type="subcellular location">
    <subcellularLocation>
        <location evidence="2 10">Cell membrane</location>
        <topology evidence="2 10">Multi-pass membrane protein</topology>
    </subcellularLocation>
</comment>
<accession>A0A1H2NHL1</accession>
<evidence type="ECO:0000256" key="6">
    <source>
        <dbReference type="ARBA" id="ARBA00022592"/>
    </source>
</evidence>
<keyword evidence="7 10" id="KW-0812">Transmembrane</keyword>
<evidence type="ECO:0000256" key="5">
    <source>
        <dbReference type="ARBA" id="ARBA00022475"/>
    </source>
</evidence>
<keyword evidence="6" id="KW-0592">Phosphate transport</keyword>
<keyword evidence="8 10" id="KW-1133">Transmembrane helix</keyword>
<feature type="transmembrane region" description="Helical" evidence="10">
    <location>
        <begin position="136"/>
        <end position="159"/>
    </location>
</feature>
<keyword evidence="5 10" id="KW-1003">Cell membrane</keyword>
<dbReference type="AlphaFoldDB" id="A0A1H2NHL1"/>
<comment type="function">
    <text evidence="1">Part of the binding-protein-dependent transport system for phosphate; probably responsible for the translocation of the substrate across the membrane.</text>
</comment>
<organism evidence="13 14">
    <name type="scientific">Microlunatus sagamiharensis</name>
    <dbReference type="NCBI Taxonomy" id="546874"/>
    <lineage>
        <taxon>Bacteria</taxon>
        <taxon>Bacillati</taxon>
        <taxon>Actinomycetota</taxon>
        <taxon>Actinomycetes</taxon>
        <taxon>Propionibacteriales</taxon>
        <taxon>Propionibacteriaceae</taxon>
        <taxon>Microlunatus</taxon>
    </lineage>
</organism>
<feature type="domain" description="ABC transmembrane type-1" evidence="12">
    <location>
        <begin position="98"/>
        <end position="304"/>
    </location>
</feature>
<comment type="similarity">
    <text evidence="3 10">Belongs to the binding-protein-dependent transport system permease family. CysTW subfamily.</text>
</comment>
<evidence type="ECO:0000256" key="10">
    <source>
        <dbReference type="RuleBase" id="RU363043"/>
    </source>
</evidence>
<evidence type="ECO:0000313" key="14">
    <source>
        <dbReference type="Proteomes" id="UP000198825"/>
    </source>
</evidence>
<feature type="transmembrane region" description="Helical" evidence="10">
    <location>
        <begin position="104"/>
        <end position="124"/>
    </location>
</feature>
<dbReference type="CDD" id="cd06261">
    <property type="entry name" value="TM_PBP2"/>
    <property type="match status" value="1"/>
</dbReference>
<name>A0A1H2NHL1_9ACTN</name>
<dbReference type="Proteomes" id="UP000198825">
    <property type="component" value="Chromosome I"/>
</dbReference>
<evidence type="ECO:0000313" key="13">
    <source>
        <dbReference type="EMBL" id="SDV04870.1"/>
    </source>
</evidence>
<feature type="transmembrane region" description="Helical" evidence="10">
    <location>
        <begin position="39"/>
        <end position="62"/>
    </location>
</feature>
<keyword evidence="9 10" id="KW-0472">Membrane</keyword>
<dbReference type="PANTHER" id="PTHR42922">
    <property type="entry name" value="PHOSPHATE TRANSPORT SYSTEM PERMEASE PROTEIN PSTA"/>
    <property type="match status" value="1"/>
</dbReference>
<proteinExistence type="inferred from homology"/>
<evidence type="ECO:0000256" key="8">
    <source>
        <dbReference type="ARBA" id="ARBA00022989"/>
    </source>
</evidence>
<gene>
    <name evidence="13" type="ORF">SAMN04488544_4056</name>
</gene>
<evidence type="ECO:0000256" key="2">
    <source>
        <dbReference type="ARBA" id="ARBA00004651"/>
    </source>
</evidence>
<dbReference type="Gene3D" id="1.10.3720.10">
    <property type="entry name" value="MetI-like"/>
    <property type="match status" value="1"/>
</dbReference>
<dbReference type="PROSITE" id="PS50928">
    <property type="entry name" value="ABC_TM1"/>
    <property type="match status" value="1"/>
</dbReference>
<dbReference type="GO" id="GO:0005886">
    <property type="term" value="C:plasma membrane"/>
    <property type="evidence" value="ECO:0007669"/>
    <property type="project" value="UniProtKB-SubCell"/>
</dbReference>
<dbReference type="NCBIfam" id="TIGR00974">
    <property type="entry name" value="3a0107s02c"/>
    <property type="match status" value="1"/>
</dbReference>
<dbReference type="STRING" id="546874.SAMN04488544_4056"/>
<protein>
    <recommendedName>
        <fullName evidence="10">Phosphate transport system permease protein PstA</fullName>
    </recommendedName>
</protein>
<feature type="transmembrane region" description="Helical" evidence="10">
    <location>
        <begin position="286"/>
        <end position="308"/>
    </location>
</feature>
<feature type="transmembrane region" description="Helical" evidence="10">
    <location>
        <begin position="165"/>
        <end position="185"/>
    </location>
</feature>
<dbReference type="InterPro" id="IPR051408">
    <property type="entry name" value="Phosphate_transprt_permease"/>
</dbReference>
<evidence type="ECO:0000256" key="3">
    <source>
        <dbReference type="ARBA" id="ARBA00007069"/>
    </source>
</evidence>
<evidence type="ECO:0000256" key="1">
    <source>
        <dbReference type="ARBA" id="ARBA00003510"/>
    </source>
</evidence>
<dbReference type="InterPro" id="IPR005672">
    <property type="entry name" value="Phosphate_PstA"/>
</dbReference>
<dbReference type="PANTHER" id="PTHR42922:SF1">
    <property type="entry name" value="PHOSPHATE TRANSPORT SYSTEM PERMEASE PROTEIN PSTA"/>
    <property type="match status" value="1"/>
</dbReference>
<evidence type="ECO:0000259" key="12">
    <source>
        <dbReference type="PROSITE" id="PS50928"/>
    </source>
</evidence>
<dbReference type="RefSeq" id="WP_091078783.1">
    <property type="nucleotide sequence ID" value="NZ_LT629799.1"/>
</dbReference>
<dbReference type="GO" id="GO:0035435">
    <property type="term" value="P:phosphate ion transmembrane transport"/>
    <property type="evidence" value="ECO:0007669"/>
    <property type="project" value="InterPro"/>
</dbReference>
<feature type="region of interest" description="Disordered" evidence="11">
    <location>
        <begin position="1"/>
        <end position="31"/>
    </location>
</feature>
<feature type="compositionally biased region" description="Polar residues" evidence="11">
    <location>
        <begin position="1"/>
        <end position="18"/>
    </location>
</feature>
<evidence type="ECO:0000256" key="9">
    <source>
        <dbReference type="ARBA" id="ARBA00023136"/>
    </source>
</evidence>
<sequence length="316" mass="33190">MASTTAAANDPSTSSGQRLQGGDAPLSFRRPSGPRTLKNALATVYVSIATLLALIPLVWVLWTVVSKGLSLVLTSSWWLESQRGITPRREGGGAYHAIVGTLEIGLICAVIAVPLGVLGAIFLVEYARGTKAARVVSFMVDILSGIPSIVAALFIYALVITILGAGRSAVAVSLALVLLMLPVVLRSTEEMLKLVPDSLREASYALGVPKWKTILQVVIPTSFGGISTGVMLGLARVMGETAPLLILVSYAVGINFSPTSSTMASLPTMINSSRDVAPGLPGYDRTWAAALTLIIIVMLLNLVARGIARATKLKEK</sequence>
<evidence type="ECO:0000256" key="11">
    <source>
        <dbReference type="SAM" id="MobiDB-lite"/>
    </source>
</evidence>
<feature type="transmembrane region" description="Helical" evidence="10">
    <location>
        <begin position="244"/>
        <end position="266"/>
    </location>
</feature>
<dbReference type="OrthoDB" id="9775069at2"/>
<reference evidence="14" key="1">
    <citation type="submission" date="2016-10" db="EMBL/GenBank/DDBJ databases">
        <authorList>
            <person name="Varghese N."/>
            <person name="Submissions S."/>
        </authorList>
    </citation>
    <scope>NUCLEOTIDE SEQUENCE [LARGE SCALE GENOMIC DNA]</scope>
    <source>
        <strain evidence="14">DSM 21743</strain>
    </source>
</reference>
<dbReference type="InterPro" id="IPR035906">
    <property type="entry name" value="MetI-like_sf"/>
</dbReference>
<dbReference type="GO" id="GO:0005315">
    <property type="term" value="F:phosphate transmembrane transporter activity"/>
    <property type="evidence" value="ECO:0007669"/>
    <property type="project" value="InterPro"/>
</dbReference>
<evidence type="ECO:0000256" key="7">
    <source>
        <dbReference type="ARBA" id="ARBA00022692"/>
    </source>
</evidence>